<dbReference type="AlphaFoldDB" id="A0A0L8H3Y4"/>
<protein>
    <submittedName>
        <fullName evidence="1">Uncharacterized protein</fullName>
    </submittedName>
</protein>
<organism evidence="1">
    <name type="scientific">Octopus bimaculoides</name>
    <name type="common">California two-spotted octopus</name>
    <dbReference type="NCBI Taxonomy" id="37653"/>
    <lineage>
        <taxon>Eukaryota</taxon>
        <taxon>Metazoa</taxon>
        <taxon>Spiralia</taxon>
        <taxon>Lophotrochozoa</taxon>
        <taxon>Mollusca</taxon>
        <taxon>Cephalopoda</taxon>
        <taxon>Coleoidea</taxon>
        <taxon>Octopodiformes</taxon>
        <taxon>Octopoda</taxon>
        <taxon>Incirrata</taxon>
        <taxon>Octopodidae</taxon>
        <taxon>Octopus</taxon>
    </lineage>
</organism>
<feature type="non-terminal residue" evidence="1">
    <location>
        <position position="1"/>
    </location>
</feature>
<gene>
    <name evidence="1" type="ORF">OCBIM_22022857mg</name>
</gene>
<proteinExistence type="predicted"/>
<sequence>DEVEDVQEFVYLRITVKKDRGGTEDVRNRISKARRAFYILTKIWRRQDIGCKRSRSC</sequence>
<reference evidence="1" key="1">
    <citation type="submission" date="2015-07" db="EMBL/GenBank/DDBJ databases">
        <title>MeaNS - Measles Nucleotide Surveillance Program.</title>
        <authorList>
            <person name="Tran T."/>
            <person name="Druce J."/>
        </authorList>
    </citation>
    <scope>NUCLEOTIDE SEQUENCE</scope>
    <source>
        <strain evidence="1">UCB-OBI-ISO-001</strain>
        <tissue evidence="1">Gonad</tissue>
    </source>
</reference>
<accession>A0A0L8H3Y4</accession>
<evidence type="ECO:0000313" key="1">
    <source>
        <dbReference type="EMBL" id="KOF84011.1"/>
    </source>
</evidence>
<dbReference type="EMBL" id="KQ419312">
    <property type="protein sequence ID" value="KOF84011.1"/>
    <property type="molecule type" value="Genomic_DNA"/>
</dbReference>
<name>A0A0L8H3Y4_OCTBM</name>